<reference evidence="2" key="1">
    <citation type="submission" date="2021-01" db="EMBL/GenBank/DDBJ databases">
        <authorList>
            <person name="Corre E."/>
            <person name="Pelletier E."/>
            <person name="Niang G."/>
            <person name="Scheremetjew M."/>
            <person name="Finn R."/>
            <person name="Kale V."/>
            <person name="Holt S."/>
            <person name="Cochrane G."/>
            <person name="Meng A."/>
            <person name="Brown T."/>
            <person name="Cohen L."/>
        </authorList>
    </citation>
    <scope>NUCLEOTIDE SEQUENCE</scope>
    <source>
        <strain evidence="2">CCMP1510</strain>
    </source>
</reference>
<proteinExistence type="predicted"/>
<protein>
    <submittedName>
        <fullName evidence="2">Uncharacterized protein</fullName>
    </submittedName>
</protein>
<gene>
    <name evidence="2" type="ORF">ALAG00032_LOCUS8756</name>
</gene>
<dbReference type="EMBL" id="HBIJ01012936">
    <property type="protein sequence ID" value="CAE0367999.1"/>
    <property type="molecule type" value="Transcribed_RNA"/>
</dbReference>
<evidence type="ECO:0000313" key="2">
    <source>
        <dbReference type="EMBL" id="CAE0367999.1"/>
    </source>
</evidence>
<accession>A0A7S3NLK3</accession>
<evidence type="ECO:0000256" key="1">
    <source>
        <dbReference type="SAM" id="MobiDB-lite"/>
    </source>
</evidence>
<organism evidence="2">
    <name type="scientific">Aureoumbra lagunensis</name>
    <dbReference type="NCBI Taxonomy" id="44058"/>
    <lineage>
        <taxon>Eukaryota</taxon>
        <taxon>Sar</taxon>
        <taxon>Stramenopiles</taxon>
        <taxon>Ochrophyta</taxon>
        <taxon>Pelagophyceae</taxon>
        <taxon>Pelagomonadales</taxon>
        <taxon>Aureoumbra</taxon>
    </lineage>
</organism>
<sequence length="407" mass="47750">MVDPDDIRNNIEIRPYNGDERLEIVEGEDIEMLMIWHRKYRKPPPVDADPYQKELFREDEERMKPRAIVRIYSGPKTLFTGEASVEEVNEDHFHDDAQIETNADKDIKKNYYRVLSKWEALIKPTTTFPLEVTIEFEILKQERSWHDICIDIFNFDFSERCREIDQVFHDTLKRPVVPDPPRLKVPCTILRPFHMQANVDEFGKFSILLTNNHPTKQFILCDIDAYVDPDYLHMLEFATWNWKGFIPPPIILQPQGGSHSLHFNIQTKFKPYETDDSFGVFLEITFRWHDNKNGQHFTSNQFRSVYYRPPISCRIPSALQTTEVQEKELELKEKDPNFFHGIPIMNLDQPNQPIPKEYNFPKSKEITRTRAKRNQGEVFKGAPNLPPPPPFSSRWDSVALSSAGGET</sequence>
<dbReference type="AlphaFoldDB" id="A0A7S3NLK3"/>
<name>A0A7S3NLK3_9STRA</name>
<feature type="region of interest" description="Disordered" evidence="1">
    <location>
        <begin position="367"/>
        <end position="407"/>
    </location>
</feature>